<feature type="domain" description="GGDEF" evidence="4">
    <location>
        <begin position="175"/>
        <end position="308"/>
    </location>
</feature>
<evidence type="ECO:0000313" key="5">
    <source>
        <dbReference type="EMBL" id="QWT48276.1"/>
    </source>
</evidence>
<dbReference type="CDD" id="cd01949">
    <property type="entry name" value="GGDEF"/>
    <property type="match status" value="1"/>
</dbReference>
<dbReference type="CDD" id="cd00156">
    <property type="entry name" value="REC"/>
    <property type="match status" value="1"/>
</dbReference>
<dbReference type="Pfam" id="PF00563">
    <property type="entry name" value="EAL"/>
    <property type="match status" value="1"/>
</dbReference>
<dbReference type="PANTHER" id="PTHR33121">
    <property type="entry name" value="CYCLIC DI-GMP PHOSPHODIESTERASE PDEF"/>
    <property type="match status" value="1"/>
</dbReference>
<evidence type="ECO:0000259" key="4">
    <source>
        <dbReference type="PROSITE" id="PS50887"/>
    </source>
</evidence>
<keyword evidence="1" id="KW-0597">Phosphoprotein</keyword>
<dbReference type="SMART" id="SM00448">
    <property type="entry name" value="REC"/>
    <property type="match status" value="1"/>
</dbReference>
<dbReference type="SMART" id="SM00267">
    <property type="entry name" value="GGDEF"/>
    <property type="match status" value="1"/>
</dbReference>
<keyword evidence="6" id="KW-1185">Reference proteome</keyword>
<dbReference type="PROSITE" id="PS50110">
    <property type="entry name" value="RESPONSE_REGULATORY"/>
    <property type="match status" value="1"/>
</dbReference>
<dbReference type="SMART" id="SM00052">
    <property type="entry name" value="EAL"/>
    <property type="match status" value="1"/>
</dbReference>
<feature type="domain" description="EAL" evidence="3">
    <location>
        <begin position="317"/>
        <end position="570"/>
    </location>
</feature>
<reference evidence="5" key="1">
    <citation type="submission" date="2020-11" db="EMBL/GenBank/DDBJ databases">
        <title>Azospira inquinata sp. nov.</title>
        <authorList>
            <person name="Moe W.M."/>
            <person name="Mikes M.C."/>
        </authorList>
    </citation>
    <scope>NUCLEOTIDE SEQUENCE</scope>
    <source>
        <strain evidence="5">Azo-3</strain>
    </source>
</reference>
<dbReference type="KEGG" id="aiq:Azoinq_10415"/>
<sequence length="572" mass="62652">MLGDPAALGPLRVLFVDDSEFDVELAVGALRQAQLTVDWTRVDTAAGLESCLARGAWDAVVCDHNMPDFDSVSALSLLNARETDIPFLIVSGMIPDGVAIEAMRLGARDFLSKDQLNRLAPALRREVGEARNRHALRQAQASIDHLLHFDALTGVANGDSLLEHLDQRLACTPHQPFSLVLVDFNRFRKIMRGLGVVVGNRVLRAAAQRLAALLGPDDFIARLSGDRFALIFAGAAEAAGCHGAVTRIQEIFHQGFTVDQHELFFTCCMGVVPYPSHHGSSSQLIQWAEAALDVAKQAGPGQVRVYESHMGGRDQGRVVLETELYHALVNQEFVLYYQPQTSLSDGRLVGVEALLRWRHPSRGLVPPGEFIPILEETGLIVPVGEWVLTEACRQSVAWRRQGVGPFRVAVNLSALQFQQPGLAERVGEIILREGARPQDMELEITENVAMNNEEEVLATLMRLKAIGVALAIDDFGTGYSSLSYLQQFPVDRLKIDQSFVRGAAAGESMKLARAIVALGTSLGLETIAEGVETREQAERLERFGCALAQGFWFARPMPPEAITAQWQERLAS</sequence>
<evidence type="ECO:0000259" key="2">
    <source>
        <dbReference type="PROSITE" id="PS50110"/>
    </source>
</evidence>
<protein>
    <submittedName>
        <fullName evidence="5">EAL domain-containing protein</fullName>
    </submittedName>
</protein>
<name>A0A975SL01_9RHOO</name>
<proteinExistence type="predicted"/>
<dbReference type="InterPro" id="IPR001633">
    <property type="entry name" value="EAL_dom"/>
</dbReference>
<dbReference type="AlphaFoldDB" id="A0A975SL01"/>
<dbReference type="GO" id="GO:0000160">
    <property type="term" value="P:phosphorelay signal transduction system"/>
    <property type="evidence" value="ECO:0007669"/>
    <property type="project" value="InterPro"/>
</dbReference>
<dbReference type="InterPro" id="IPR050706">
    <property type="entry name" value="Cyclic-di-GMP_PDE-like"/>
</dbReference>
<dbReference type="InterPro" id="IPR000160">
    <property type="entry name" value="GGDEF_dom"/>
</dbReference>
<gene>
    <name evidence="5" type="ORF">Azoinq_10415</name>
</gene>
<dbReference type="CDD" id="cd01948">
    <property type="entry name" value="EAL"/>
    <property type="match status" value="1"/>
</dbReference>
<feature type="domain" description="Response regulatory" evidence="2">
    <location>
        <begin position="12"/>
        <end position="128"/>
    </location>
</feature>
<dbReference type="EMBL" id="CP064782">
    <property type="protein sequence ID" value="QWT48276.1"/>
    <property type="molecule type" value="Genomic_DNA"/>
</dbReference>
<dbReference type="FunFam" id="3.20.20.450:FF:000001">
    <property type="entry name" value="Cyclic di-GMP phosphodiesterase yahA"/>
    <property type="match status" value="1"/>
</dbReference>
<dbReference type="PROSITE" id="PS50883">
    <property type="entry name" value="EAL"/>
    <property type="match status" value="1"/>
</dbReference>
<dbReference type="RefSeq" id="WP_216129338.1">
    <property type="nucleotide sequence ID" value="NZ_CP064782.1"/>
</dbReference>
<organism evidence="5 6">
    <name type="scientific">Azospira inquinata</name>
    <dbReference type="NCBI Taxonomy" id="2785627"/>
    <lineage>
        <taxon>Bacteria</taxon>
        <taxon>Pseudomonadati</taxon>
        <taxon>Pseudomonadota</taxon>
        <taxon>Betaproteobacteria</taxon>
        <taxon>Rhodocyclales</taxon>
        <taxon>Rhodocyclaceae</taxon>
        <taxon>Azospira</taxon>
    </lineage>
</organism>
<dbReference type="PANTHER" id="PTHR33121:SF70">
    <property type="entry name" value="SIGNALING PROTEIN YKOW"/>
    <property type="match status" value="1"/>
</dbReference>
<dbReference type="InterPro" id="IPR001789">
    <property type="entry name" value="Sig_transdc_resp-reg_receiver"/>
</dbReference>
<evidence type="ECO:0000313" key="6">
    <source>
        <dbReference type="Proteomes" id="UP000683428"/>
    </source>
</evidence>
<dbReference type="Pfam" id="PF00990">
    <property type="entry name" value="GGDEF"/>
    <property type="match status" value="1"/>
</dbReference>
<dbReference type="Pfam" id="PF00072">
    <property type="entry name" value="Response_reg"/>
    <property type="match status" value="1"/>
</dbReference>
<dbReference type="NCBIfam" id="TIGR00254">
    <property type="entry name" value="GGDEF"/>
    <property type="match status" value="1"/>
</dbReference>
<feature type="modified residue" description="4-aspartylphosphate" evidence="1">
    <location>
        <position position="63"/>
    </location>
</feature>
<dbReference type="GO" id="GO:0071111">
    <property type="term" value="F:cyclic-guanylate-specific phosphodiesterase activity"/>
    <property type="evidence" value="ECO:0007669"/>
    <property type="project" value="InterPro"/>
</dbReference>
<evidence type="ECO:0000259" key="3">
    <source>
        <dbReference type="PROSITE" id="PS50883"/>
    </source>
</evidence>
<evidence type="ECO:0000256" key="1">
    <source>
        <dbReference type="PROSITE-ProRule" id="PRU00169"/>
    </source>
</evidence>
<dbReference type="Proteomes" id="UP000683428">
    <property type="component" value="Chromosome"/>
</dbReference>
<dbReference type="PROSITE" id="PS50887">
    <property type="entry name" value="GGDEF"/>
    <property type="match status" value="1"/>
</dbReference>
<accession>A0A975SL01</accession>